<dbReference type="PANTHER" id="PTHR43695">
    <property type="entry name" value="PUTATIVE (AFU_ORTHOLOGUE AFUA_2G17250)-RELATED"/>
    <property type="match status" value="1"/>
</dbReference>
<reference evidence="5" key="2">
    <citation type="submission" date="2021-04" db="EMBL/GenBank/DDBJ databases">
        <authorList>
            <person name="Gilroy R."/>
        </authorList>
    </citation>
    <scope>NUCLEOTIDE SEQUENCE</scope>
    <source>
        <strain evidence="5">ChiHecec3B27-8219</strain>
    </source>
</reference>
<proteinExistence type="inferred from homology"/>
<comment type="similarity">
    <text evidence="1">Belongs to the 'GDSL' lipolytic enzyme family.</text>
</comment>
<accession>A0A9D2FYF1</accession>
<protein>
    <submittedName>
        <fullName evidence="5">Pectin esterase</fullName>
    </submittedName>
</protein>
<organism evidence="5 6">
    <name type="scientific">Candidatus Prevotella avicola</name>
    <dbReference type="NCBI Taxonomy" id="2838738"/>
    <lineage>
        <taxon>Bacteria</taxon>
        <taxon>Pseudomonadati</taxon>
        <taxon>Bacteroidota</taxon>
        <taxon>Bacteroidia</taxon>
        <taxon>Bacteroidales</taxon>
        <taxon>Prevotellaceae</taxon>
        <taxon>Prevotella</taxon>
    </lineage>
</organism>
<gene>
    <name evidence="5" type="ORF">H9966_03565</name>
</gene>
<dbReference type="Proteomes" id="UP000824055">
    <property type="component" value="Unassembled WGS sequence"/>
</dbReference>
<evidence type="ECO:0000313" key="5">
    <source>
        <dbReference type="EMBL" id="HIZ68951.1"/>
    </source>
</evidence>
<dbReference type="SUPFAM" id="SSF51126">
    <property type="entry name" value="Pectin lyase-like"/>
    <property type="match status" value="1"/>
</dbReference>
<feature type="domain" description="SGNH hydrolase-type esterase" evidence="4">
    <location>
        <begin position="30"/>
        <end position="212"/>
    </location>
</feature>
<feature type="chain" id="PRO_5039643075" evidence="3">
    <location>
        <begin position="24"/>
        <end position="331"/>
    </location>
</feature>
<evidence type="ECO:0000256" key="1">
    <source>
        <dbReference type="ARBA" id="ARBA00008668"/>
    </source>
</evidence>
<evidence type="ECO:0000259" key="4">
    <source>
        <dbReference type="Pfam" id="PF13472"/>
    </source>
</evidence>
<evidence type="ECO:0000313" key="6">
    <source>
        <dbReference type="Proteomes" id="UP000824055"/>
    </source>
</evidence>
<dbReference type="InterPro" id="IPR012334">
    <property type="entry name" value="Pectin_lyas_fold"/>
</dbReference>
<reference evidence="5" key="1">
    <citation type="journal article" date="2021" name="PeerJ">
        <title>Extensive microbial diversity within the chicken gut microbiome revealed by metagenomics and culture.</title>
        <authorList>
            <person name="Gilroy R."/>
            <person name="Ravi A."/>
            <person name="Getino M."/>
            <person name="Pursley I."/>
            <person name="Horton D.L."/>
            <person name="Alikhan N.F."/>
            <person name="Baker D."/>
            <person name="Gharbi K."/>
            <person name="Hall N."/>
            <person name="Watson M."/>
            <person name="Adriaenssens E.M."/>
            <person name="Foster-Nyarko E."/>
            <person name="Jarju S."/>
            <person name="Secka A."/>
            <person name="Antonio M."/>
            <person name="Oren A."/>
            <person name="Chaudhuri R.R."/>
            <person name="La Ragione R."/>
            <person name="Hildebrand F."/>
            <person name="Pallen M.J."/>
        </authorList>
    </citation>
    <scope>NUCLEOTIDE SEQUENCE</scope>
    <source>
        <strain evidence="5">ChiHecec3B27-8219</strain>
    </source>
</reference>
<keyword evidence="3" id="KW-0732">Signal</keyword>
<dbReference type="EMBL" id="DXBE01000029">
    <property type="protein sequence ID" value="HIZ68951.1"/>
    <property type="molecule type" value="Genomic_DNA"/>
</dbReference>
<dbReference type="InterPro" id="IPR011050">
    <property type="entry name" value="Pectin_lyase_fold/virulence"/>
</dbReference>
<dbReference type="PANTHER" id="PTHR43695:SF1">
    <property type="entry name" value="RHAMNOGALACTURONAN ACETYLESTERASE"/>
    <property type="match status" value="1"/>
</dbReference>
<keyword evidence="2" id="KW-0378">Hydrolase</keyword>
<dbReference type="CDD" id="cd01821">
    <property type="entry name" value="Rhamnogalacturan_acetylesterase_like"/>
    <property type="match status" value="1"/>
</dbReference>
<feature type="signal peptide" evidence="3">
    <location>
        <begin position="1"/>
        <end position="23"/>
    </location>
</feature>
<dbReference type="InterPro" id="IPR037459">
    <property type="entry name" value="RhgT-like"/>
</dbReference>
<dbReference type="GO" id="GO:0016788">
    <property type="term" value="F:hydrolase activity, acting on ester bonds"/>
    <property type="evidence" value="ECO:0007669"/>
    <property type="project" value="UniProtKB-ARBA"/>
</dbReference>
<dbReference type="Gene3D" id="2.160.20.10">
    <property type="entry name" value="Single-stranded right-handed beta-helix, Pectin lyase-like"/>
    <property type="match status" value="1"/>
</dbReference>
<dbReference type="Gene3D" id="3.40.50.1110">
    <property type="entry name" value="SGNH hydrolase"/>
    <property type="match status" value="1"/>
</dbReference>
<sequence>MNKIKSFLWACCALLALTSSTNHKPTIYIIGDSTAADKPKYATSPERGWGMMLRGCFSEDVEISNHAVNGRSSKSFIDEGRWRKVLEQLRPGDYVLIQFGHNDEKPQPERHTEPGSTFDANLRRFVTETKAKGAHPVVLNAVVRRNFHKASKQNDDDEKLRDSKFSGEDIVNSDTLIDTHGAYLVSPRKVAKEEGVPFIDANTITKQIEEKLGPEGSRELHMWYKPGEIPTMPEGRQDNTHYNIYGARVVANAMADAIGKAVPALQPYVRHYDYVVSTEGRGDFMTLQEAIDAAPSGKPVTILVLGGTWSRPTIPQGKQVELVRYFNAKIG</sequence>
<name>A0A9D2FYF1_9BACT</name>
<comment type="caution">
    <text evidence="5">The sequence shown here is derived from an EMBL/GenBank/DDBJ whole genome shotgun (WGS) entry which is preliminary data.</text>
</comment>
<dbReference type="InterPro" id="IPR036514">
    <property type="entry name" value="SGNH_hydro_sf"/>
</dbReference>
<dbReference type="InterPro" id="IPR013830">
    <property type="entry name" value="SGNH_hydro"/>
</dbReference>
<dbReference type="Pfam" id="PF13472">
    <property type="entry name" value="Lipase_GDSL_2"/>
    <property type="match status" value="1"/>
</dbReference>
<dbReference type="SUPFAM" id="SSF52266">
    <property type="entry name" value="SGNH hydrolase"/>
    <property type="match status" value="1"/>
</dbReference>
<evidence type="ECO:0000256" key="3">
    <source>
        <dbReference type="SAM" id="SignalP"/>
    </source>
</evidence>
<evidence type="ECO:0000256" key="2">
    <source>
        <dbReference type="ARBA" id="ARBA00022801"/>
    </source>
</evidence>
<dbReference type="AlphaFoldDB" id="A0A9D2FYF1"/>